<dbReference type="PIRSF" id="PIRSF028688">
    <property type="entry name" value="UCP_imp_028688"/>
    <property type="match status" value="1"/>
</dbReference>
<dbReference type="InterPro" id="IPR041215">
    <property type="entry name" value="FlgO_dom"/>
</dbReference>
<dbReference type="EMBL" id="NKHF01000009">
    <property type="protein sequence ID" value="PCK33251.1"/>
    <property type="molecule type" value="Genomic_DNA"/>
</dbReference>
<dbReference type="Proteomes" id="UP000228621">
    <property type="component" value="Unassembled WGS sequence"/>
</dbReference>
<keyword evidence="3" id="KW-1185">Reference proteome</keyword>
<organism evidence="2 3">
    <name type="scientific">Pseudoalteromonas piscicida</name>
    <dbReference type="NCBI Taxonomy" id="43662"/>
    <lineage>
        <taxon>Bacteria</taxon>
        <taxon>Pseudomonadati</taxon>
        <taxon>Pseudomonadota</taxon>
        <taxon>Gammaproteobacteria</taxon>
        <taxon>Alteromonadales</taxon>
        <taxon>Pseudoalteromonadaceae</taxon>
        <taxon>Pseudoalteromonas</taxon>
    </lineage>
</organism>
<dbReference type="Pfam" id="PF17680">
    <property type="entry name" value="FlgO"/>
    <property type="match status" value="1"/>
</dbReference>
<protein>
    <recommendedName>
        <fullName evidence="1">FlgO domain-containing protein</fullName>
    </recommendedName>
</protein>
<dbReference type="RefSeq" id="WP_099640614.1">
    <property type="nucleotide sequence ID" value="NZ_NKHF01000009.1"/>
</dbReference>
<accession>A0A2A5JVD1</accession>
<evidence type="ECO:0000313" key="2">
    <source>
        <dbReference type="EMBL" id="PCK33251.1"/>
    </source>
</evidence>
<dbReference type="InterPro" id="IPR014549">
    <property type="entry name" value="FlgO"/>
</dbReference>
<dbReference type="AlphaFoldDB" id="A0A2A5JVD1"/>
<dbReference type="PROSITE" id="PS51257">
    <property type="entry name" value="PROKAR_LIPOPROTEIN"/>
    <property type="match status" value="1"/>
</dbReference>
<proteinExistence type="predicted"/>
<sequence>MKYLSLILVIWLAGCSSSQPVSKREATQQHEVLPHFDDFAAQLATELGQYVRPFKPNSTIAVTSFFKANQLTASIDGQGSGLSVALQESLITHLSQMGANVVEYRLSSALSLSDTADSMLSRELSAINQRQKIDLVVVGTIVESRDSYLVNARLVDTLHNRAVSAASISVPKGALWGAERVTNRDGQILRSQY</sequence>
<dbReference type="OrthoDB" id="6385614at2"/>
<name>A0A2A5JVD1_PSEO7</name>
<gene>
    <name evidence="2" type="ORF">CEX98_02805</name>
</gene>
<feature type="domain" description="FlgO" evidence="1">
    <location>
        <begin position="42"/>
        <end position="173"/>
    </location>
</feature>
<reference evidence="3" key="1">
    <citation type="journal article" date="2019" name="Genome Announc.">
        <title>Draft Genome Sequence of Pseudoalteromonas piscicida Strain 36Y ROTHPW, an Hypersaline Seawater Isolate from the South Coast of Sonora, Mexico.</title>
        <authorList>
            <person name="Sanchez-Diaz R."/>
            <person name="Molina-Garza Z.J."/>
            <person name="Cruz-Suarez L.E."/>
            <person name="Selvin J."/>
            <person name="Kiran G.S."/>
            <person name="Ibarra-Gamez J.C."/>
            <person name="Gomez-Gil B."/>
            <person name="Galaviz-Silva L."/>
        </authorList>
    </citation>
    <scope>NUCLEOTIDE SEQUENCE [LARGE SCALE GENOMIC DNA]</scope>
    <source>
        <strain evidence="3">36Y_RITHPW</strain>
    </source>
</reference>
<comment type="caution">
    <text evidence="2">The sequence shown here is derived from an EMBL/GenBank/DDBJ whole genome shotgun (WGS) entry which is preliminary data.</text>
</comment>
<evidence type="ECO:0000259" key="1">
    <source>
        <dbReference type="Pfam" id="PF17680"/>
    </source>
</evidence>
<evidence type="ECO:0000313" key="3">
    <source>
        <dbReference type="Proteomes" id="UP000228621"/>
    </source>
</evidence>